<keyword evidence="2" id="KW-0812">Transmembrane</keyword>
<feature type="compositionally biased region" description="Polar residues" evidence="1">
    <location>
        <begin position="55"/>
        <end position="72"/>
    </location>
</feature>
<evidence type="ECO:0008006" key="5">
    <source>
        <dbReference type="Google" id="ProtNLM"/>
    </source>
</evidence>
<dbReference type="InterPro" id="IPR042465">
    <property type="entry name" value="XXLT1"/>
</dbReference>
<dbReference type="EMBL" id="WIXP02000016">
    <property type="protein sequence ID" value="KAF6198675.1"/>
    <property type="molecule type" value="Genomic_DNA"/>
</dbReference>
<feature type="compositionally biased region" description="Polar residues" evidence="1">
    <location>
        <begin position="82"/>
        <end position="93"/>
    </location>
</feature>
<dbReference type="GO" id="GO:0140560">
    <property type="term" value="F:xylosyl alpha-1,3-xylosyltransferase activity"/>
    <property type="evidence" value="ECO:0007669"/>
    <property type="project" value="TreeGrafter"/>
</dbReference>
<keyword evidence="2" id="KW-0472">Membrane</keyword>
<proteinExistence type="predicted"/>
<dbReference type="Proteomes" id="UP000466442">
    <property type="component" value="Linkage Group LG16"/>
</dbReference>
<protein>
    <recommendedName>
        <fullName evidence="5">Xyloside xylosyltransferase 1</fullName>
    </recommendedName>
</protein>
<dbReference type="AlphaFoldDB" id="A0A8S9WTE5"/>
<sequence>KKHKKKNSPRRSISRSRTGFMYCIACCMSSGVNFTIIIRYINHVSHSNIPFSKHLTPNRTYKKLNSTTQNTTKGRKRAQPQDPENSRSLSLVSHKQRNGTEEYNVWCIFTRVKEEQTSFRVKFQNMLVSLLKNTNVVISLNVITDVKSRYMARDVVENARISTGKYLNAAYHDVHDLANKIEGIIDIMKKHFSSQPGAYYSSSLFFISIGLHKVTLMKRAVMLDIDTFVKADIADLFDEFDNFGADAVIGAAPELTPVYHHILYSYRLTHKDSKLGTAASEGGFPGINSGVLLLDLEKMRKSVIYQGLLIPGEVDKLAKEFKFKGHLGDQDFYTLIALKHPYLVHLIDCGWNRQLCTWWRDHGYQTTFHTFAACSSLTKIYHGNCNTHIPKGDTQI</sequence>
<gene>
    <name evidence="3" type="ORF">GE061_008427</name>
</gene>
<dbReference type="Gene3D" id="3.90.550.10">
    <property type="entry name" value="Spore Coat Polysaccharide Biosynthesis Protein SpsA, Chain A"/>
    <property type="match status" value="1"/>
</dbReference>
<keyword evidence="2" id="KW-1133">Transmembrane helix</keyword>
<dbReference type="InterPro" id="IPR002495">
    <property type="entry name" value="Glyco_trans_8"/>
</dbReference>
<feature type="transmembrane region" description="Helical" evidence="2">
    <location>
        <begin position="20"/>
        <end position="41"/>
    </location>
</feature>
<evidence type="ECO:0000256" key="1">
    <source>
        <dbReference type="SAM" id="MobiDB-lite"/>
    </source>
</evidence>
<keyword evidence="4" id="KW-1185">Reference proteome</keyword>
<dbReference type="GO" id="GO:0016266">
    <property type="term" value="P:protein O-linked glycosylation via N-acetyl-galactosamine"/>
    <property type="evidence" value="ECO:0007669"/>
    <property type="project" value="TreeGrafter"/>
</dbReference>
<dbReference type="PANTHER" id="PTHR46612:SF1">
    <property type="entry name" value="XYLOSIDE XYLOSYLTRANSFERASE 1"/>
    <property type="match status" value="1"/>
</dbReference>
<reference evidence="3" key="1">
    <citation type="journal article" date="2021" name="Mol. Ecol. Resour.">
        <title>Apolygus lucorum genome provides insights into omnivorousness and mesophyll feeding.</title>
        <authorList>
            <person name="Liu Y."/>
            <person name="Liu H."/>
            <person name="Wang H."/>
            <person name="Huang T."/>
            <person name="Liu B."/>
            <person name="Yang B."/>
            <person name="Yin L."/>
            <person name="Li B."/>
            <person name="Zhang Y."/>
            <person name="Zhang S."/>
            <person name="Jiang F."/>
            <person name="Zhang X."/>
            <person name="Ren Y."/>
            <person name="Wang B."/>
            <person name="Wang S."/>
            <person name="Lu Y."/>
            <person name="Wu K."/>
            <person name="Fan W."/>
            <person name="Wang G."/>
        </authorList>
    </citation>
    <scope>NUCLEOTIDE SEQUENCE</scope>
    <source>
        <strain evidence="3">12Hb</strain>
    </source>
</reference>
<comment type="caution">
    <text evidence="3">The sequence shown here is derived from an EMBL/GenBank/DDBJ whole genome shotgun (WGS) entry which is preliminary data.</text>
</comment>
<organism evidence="3 4">
    <name type="scientific">Apolygus lucorum</name>
    <name type="common">Small green plant bug</name>
    <name type="synonym">Lygocoris lucorum</name>
    <dbReference type="NCBI Taxonomy" id="248454"/>
    <lineage>
        <taxon>Eukaryota</taxon>
        <taxon>Metazoa</taxon>
        <taxon>Ecdysozoa</taxon>
        <taxon>Arthropoda</taxon>
        <taxon>Hexapoda</taxon>
        <taxon>Insecta</taxon>
        <taxon>Pterygota</taxon>
        <taxon>Neoptera</taxon>
        <taxon>Paraneoptera</taxon>
        <taxon>Hemiptera</taxon>
        <taxon>Heteroptera</taxon>
        <taxon>Panheteroptera</taxon>
        <taxon>Cimicomorpha</taxon>
        <taxon>Miridae</taxon>
        <taxon>Mirini</taxon>
        <taxon>Apolygus</taxon>
    </lineage>
</organism>
<feature type="region of interest" description="Disordered" evidence="1">
    <location>
        <begin position="55"/>
        <end position="95"/>
    </location>
</feature>
<name>A0A8S9WTE5_APOLU</name>
<dbReference type="InterPro" id="IPR029044">
    <property type="entry name" value="Nucleotide-diphossugar_trans"/>
</dbReference>
<dbReference type="PANTHER" id="PTHR46612">
    <property type="entry name" value="XYLOSIDE XYLOSYLTRANSFERASE 1"/>
    <property type="match status" value="1"/>
</dbReference>
<dbReference type="SUPFAM" id="SSF53448">
    <property type="entry name" value="Nucleotide-diphospho-sugar transferases"/>
    <property type="match status" value="1"/>
</dbReference>
<feature type="non-terminal residue" evidence="3">
    <location>
        <position position="1"/>
    </location>
</feature>
<dbReference type="Pfam" id="PF01501">
    <property type="entry name" value="Glyco_transf_8"/>
    <property type="match status" value="1"/>
</dbReference>
<evidence type="ECO:0000313" key="4">
    <source>
        <dbReference type="Proteomes" id="UP000466442"/>
    </source>
</evidence>
<dbReference type="OrthoDB" id="411524at2759"/>
<evidence type="ECO:0000313" key="3">
    <source>
        <dbReference type="EMBL" id="KAF6198675.1"/>
    </source>
</evidence>
<evidence type="ECO:0000256" key="2">
    <source>
        <dbReference type="SAM" id="Phobius"/>
    </source>
</evidence>
<dbReference type="GO" id="GO:0005789">
    <property type="term" value="C:endoplasmic reticulum membrane"/>
    <property type="evidence" value="ECO:0007669"/>
    <property type="project" value="TreeGrafter"/>
</dbReference>
<accession>A0A8S9WTE5</accession>